<evidence type="ECO:0000256" key="1">
    <source>
        <dbReference type="SAM" id="MobiDB-lite"/>
    </source>
</evidence>
<evidence type="ECO:0000313" key="3">
    <source>
        <dbReference type="Proteomes" id="UP000886845"/>
    </source>
</evidence>
<reference evidence="2" key="2">
    <citation type="journal article" date="2021" name="PeerJ">
        <title>Extensive microbial diversity within the chicken gut microbiome revealed by metagenomics and culture.</title>
        <authorList>
            <person name="Gilroy R."/>
            <person name="Ravi A."/>
            <person name="Getino M."/>
            <person name="Pursley I."/>
            <person name="Horton D.L."/>
            <person name="Alikhan N.F."/>
            <person name="Baker D."/>
            <person name="Gharbi K."/>
            <person name="Hall N."/>
            <person name="Watson M."/>
            <person name="Adriaenssens E.M."/>
            <person name="Foster-Nyarko E."/>
            <person name="Jarju S."/>
            <person name="Secka A."/>
            <person name="Antonio M."/>
            <person name="Oren A."/>
            <person name="Chaudhuri R.R."/>
            <person name="La Ragione R."/>
            <person name="Hildebrand F."/>
            <person name="Pallen M.J."/>
        </authorList>
    </citation>
    <scope>NUCLEOTIDE SEQUENCE</scope>
    <source>
        <strain evidence="2">35461</strain>
    </source>
</reference>
<evidence type="ECO:0000313" key="2">
    <source>
        <dbReference type="EMBL" id="HIV08584.1"/>
    </source>
</evidence>
<proteinExistence type="predicted"/>
<comment type="caution">
    <text evidence="2">The sequence shown here is derived from an EMBL/GenBank/DDBJ whole genome shotgun (WGS) entry which is preliminary data.</text>
</comment>
<sequence>DYLTVSGGGTFSGPLTVDSVTGNGTLKIGQGATVTTLYAYNGTIEGTGMIGTFTGDLGDVTLGGDWLTGAGKTLADVVDKAQNYHGTLGFTAGTAETHKVIDFASVAKLTELPGAFRVNDYQNITMRLDQYIDATVRWPSPATGVTLTLIESGAYGGEAEIPVVPTGVTFAFQYYDAAGQLQTRPEADYQLEPSEDGVSDELTWENAVFTGQGAWIDVEFDKVGESYTSANTGWFNLGEQNGCLVGLPNANDNPNEPEFADYGKVTTDSSRFTVMGHPVSGGMKLGYRPYVDPSALKSFPEEWSLAVRMTAPKKSNACMLAIGNNYDANTASDKTYALVFATGEVETDGTEIVLWKFDGRSTGNGADLGENALRELFRVKVAAAQDAPHVFSVVCDGETLNLYMDGAWLNNVLVPDQILSGGLQVGQQLGGSVTPADALTRGQNVMPDDGGAVDYIRFYKGAFPDAAMVEVADRTPYVRENLRYVRYVPLMTMPDLELGDYEKPTEAPAVETWIQEDAWLEQTWDGTKWVNKALVDQPAEGAECRILVDAGDHAIQVNVERQVEATAADGSVTNAGRYFYSPNRTYASLVVRAQDAATSAATLRLVPYGVTKPESGDTMNARPWETQLLESDWFKVPEKSTPGNRTGFRYGTLRFTGGVNDPITSDTAIADFHGAAYLIDAASVGVDGIYDAGVCYLSKYGNVELLPNGESPLLSRLTMVAGMSLTRGVMDEVARWQLTGPVVVQGTADYVLGHPELKTQDPNNDQASEDVWVPFFTANSTWKFYDDTRVEGGDGNANGALTGLFARGVQTPGRLYLDFTVGDKSAEGNFSGQAWYRYGYEANQTTSTLSGMKPVRAKPEDFDQAVAFQIRLSKKTGDVTLTLDEVPKARVQTFYVEEAEGTSGDPLTLALETKDGVEPLKVWQRVIAAARLDVSNHGRGNALNLRPEGETSARRTPIHRGNSTRGTYVIGNAKGDWDFGAESSVPRLEVAAGCTLTFTVGQDLRRYDTTVAAQSGAYIHHTSNEPFLGQDVELAEGATFGFHATAAEASEREEGVVLAGRLVLHGTATLRAEGGSGNRLPRFFAAGGIVAEPLVSAESEEGQSGAIELIVDAAKADAIWRSRTAALTGDVPFGLRKTGPGTVTFDAETPPSVSGFVSVDEGTLNVTAAANTPIGAQGLHVKAGATLADSGRMVGEGRLLAAIPGGQTLSGGGTVDGVLRLESDATYVAAQGEHLTVAGGLSVGDGGTADLNVTLPTGYAGAEADTPYLVSGREERTVRRRFKPTLDGARWDAIAWLEGGRTYYAAREPALPVPGDLQEGNQTANVWHTGFESLMVNQYQSLGHAYVGATQGRTRAGTAHLSASQVNDALYAFSGISAFHAADEAATAEGRTYIDAHNFYVAYEFGVSRMAFATIDNKEHVVVEVKVQNALADTFGEAFAEGAAAEPAAEPAAFRSGTTITLQAVRNGTVEALPSDMVTEVANLAGTTGTSTEADVRYFALPYEALRQYFDDAPILLRPSATNPVELGAQ</sequence>
<accession>A0A9D1NKX0</accession>
<protein>
    <submittedName>
        <fullName evidence="2">Uncharacterized protein</fullName>
    </submittedName>
</protein>
<reference evidence="2" key="1">
    <citation type="submission" date="2020-10" db="EMBL/GenBank/DDBJ databases">
        <authorList>
            <person name="Gilroy R."/>
        </authorList>
    </citation>
    <scope>NUCLEOTIDE SEQUENCE</scope>
    <source>
        <strain evidence="2">35461</strain>
    </source>
</reference>
<name>A0A9D1NKX0_9BACT</name>
<dbReference type="Proteomes" id="UP000886845">
    <property type="component" value="Unassembled WGS sequence"/>
</dbReference>
<gene>
    <name evidence="2" type="ORF">IAC79_00520</name>
</gene>
<dbReference type="EMBL" id="DVOR01000018">
    <property type="protein sequence ID" value="HIV08584.1"/>
    <property type="molecule type" value="Genomic_DNA"/>
</dbReference>
<organism evidence="2 3">
    <name type="scientific">Candidatus Spyradenecus faecavium</name>
    <dbReference type="NCBI Taxonomy" id="2840947"/>
    <lineage>
        <taxon>Bacteria</taxon>
        <taxon>Pseudomonadati</taxon>
        <taxon>Lentisphaerota</taxon>
        <taxon>Lentisphaeria</taxon>
        <taxon>Lentisphaerales</taxon>
        <taxon>Lentisphaeraceae</taxon>
        <taxon>Lentisphaeraceae incertae sedis</taxon>
        <taxon>Candidatus Spyradenecus</taxon>
    </lineage>
</organism>
<feature type="region of interest" description="Disordered" evidence="1">
    <location>
        <begin position="941"/>
        <end position="965"/>
    </location>
</feature>
<feature type="non-terminal residue" evidence="2">
    <location>
        <position position="1"/>
    </location>
</feature>